<protein>
    <submittedName>
        <fullName evidence="2">Uncharacterized protein</fullName>
    </submittedName>
</protein>
<organism evidence="2">
    <name type="scientific">Lotus japonicus</name>
    <name type="common">Lotus corniculatus var. japonicus</name>
    <dbReference type="NCBI Taxonomy" id="34305"/>
    <lineage>
        <taxon>Eukaryota</taxon>
        <taxon>Viridiplantae</taxon>
        <taxon>Streptophyta</taxon>
        <taxon>Embryophyta</taxon>
        <taxon>Tracheophyta</taxon>
        <taxon>Spermatophyta</taxon>
        <taxon>Magnoliopsida</taxon>
        <taxon>eudicotyledons</taxon>
        <taxon>Gunneridae</taxon>
        <taxon>Pentapetalae</taxon>
        <taxon>rosids</taxon>
        <taxon>fabids</taxon>
        <taxon>Fabales</taxon>
        <taxon>Fabaceae</taxon>
        <taxon>Papilionoideae</taxon>
        <taxon>50 kb inversion clade</taxon>
        <taxon>NPAAA clade</taxon>
        <taxon>Hologalegina</taxon>
        <taxon>robinioid clade</taxon>
        <taxon>Loteae</taxon>
        <taxon>Lotus</taxon>
    </lineage>
</organism>
<reference evidence="2" key="1">
    <citation type="submission" date="2012-05" db="EMBL/GenBank/DDBJ databases">
        <authorList>
            <person name="Krishnakumar V."/>
            <person name="Cheung F."/>
            <person name="Xiao Y."/>
            <person name="Chan A."/>
            <person name="Moskal W.A."/>
            <person name="Town C.D."/>
        </authorList>
    </citation>
    <scope>NUCLEOTIDE SEQUENCE</scope>
</reference>
<name>I3SK09_LOTJA</name>
<keyword evidence="1" id="KW-1133">Transmembrane helix</keyword>
<evidence type="ECO:0000256" key="1">
    <source>
        <dbReference type="SAM" id="Phobius"/>
    </source>
</evidence>
<keyword evidence="1" id="KW-0812">Transmembrane</keyword>
<accession>I3SK09</accession>
<dbReference type="RefSeq" id="XP_057424961.1">
    <property type="nucleotide sequence ID" value="XM_057568978.1"/>
</dbReference>
<dbReference type="AlphaFoldDB" id="I3SK09"/>
<sequence length="95" mass="11235">MRLWCLVSLDYVVVKGQSRKKVQQLWKVPGKRKCKFFVWHDNEGNARDKKLIAALLSRIEGMEKKITLLTWTCVVWWGLFALFLFAFVIKCMNKV</sequence>
<evidence type="ECO:0000313" key="2">
    <source>
        <dbReference type="EMBL" id="AFK40601.1"/>
    </source>
</evidence>
<feature type="transmembrane region" description="Helical" evidence="1">
    <location>
        <begin position="68"/>
        <end position="89"/>
    </location>
</feature>
<proteinExistence type="evidence at transcript level"/>
<keyword evidence="1" id="KW-0472">Membrane</keyword>
<dbReference type="GeneID" id="130718393"/>
<dbReference type="KEGG" id="lja:130718393"/>
<dbReference type="EMBL" id="BT140806">
    <property type="protein sequence ID" value="AFK40601.1"/>
    <property type="molecule type" value="mRNA"/>
</dbReference>